<comment type="function">
    <text evidence="9">Specific inhibitor of cysteine proteinases. Probably involved in the regulation of endogenous processes and in defense against pests and pathogens.</text>
</comment>
<dbReference type="GO" id="GO:0004869">
    <property type="term" value="F:cysteine-type endopeptidase inhibitor activity"/>
    <property type="evidence" value="ECO:0007669"/>
    <property type="project" value="UniProtKB-KW"/>
</dbReference>
<gene>
    <name evidence="12" type="ORF">RJ639_046697</name>
</gene>
<dbReference type="InterPro" id="IPR027214">
    <property type="entry name" value="Cystatin"/>
</dbReference>
<dbReference type="FunFam" id="3.10.450.10:FF:000011">
    <property type="entry name" value="Cysteine proteinase inhibitor"/>
    <property type="match status" value="1"/>
</dbReference>
<dbReference type="InterPro" id="IPR000010">
    <property type="entry name" value="Cystatin_dom"/>
</dbReference>
<dbReference type="GO" id="GO:0009414">
    <property type="term" value="P:response to water deprivation"/>
    <property type="evidence" value="ECO:0007669"/>
    <property type="project" value="UniProtKB-ARBA"/>
</dbReference>
<evidence type="ECO:0000256" key="2">
    <source>
        <dbReference type="ARBA" id="ARBA00007233"/>
    </source>
</evidence>
<keyword evidence="4 10" id="KW-0646">Protease inhibitor</keyword>
<evidence type="ECO:0000256" key="4">
    <source>
        <dbReference type="ARBA" id="ARBA00022690"/>
    </source>
</evidence>
<keyword evidence="13" id="KW-1185">Reference proteome</keyword>
<dbReference type="Pfam" id="PF16845">
    <property type="entry name" value="SQAPI"/>
    <property type="match status" value="1"/>
</dbReference>
<keyword evidence="7" id="KW-0677">Repeat</keyword>
<feature type="domain" description="Cystatin" evidence="11">
    <location>
        <begin position="2"/>
        <end position="93"/>
    </location>
</feature>
<evidence type="ECO:0000256" key="1">
    <source>
        <dbReference type="ARBA" id="ARBA00004613"/>
    </source>
</evidence>
<dbReference type="EMBL" id="JAVXUP010000697">
    <property type="protein sequence ID" value="KAK3022713.1"/>
    <property type="molecule type" value="Genomic_DNA"/>
</dbReference>
<evidence type="ECO:0000256" key="9">
    <source>
        <dbReference type="ARBA" id="ARBA00037320"/>
    </source>
</evidence>
<dbReference type="GO" id="GO:0006972">
    <property type="term" value="P:hyperosmotic response"/>
    <property type="evidence" value="ECO:0007669"/>
    <property type="project" value="UniProtKB-ARBA"/>
</dbReference>
<evidence type="ECO:0000256" key="5">
    <source>
        <dbReference type="ARBA" id="ARBA00022704"/>
    </source>
</evidence>
<evidence type="ECO:0000256" key="3">
    <source>
        <dbReference type="ARBA" id="ARBA00022525"/>
    </source>
</evidence>
<dbReference type="InterPro" id="IPR046350">
    <property type="entry name" value="Cystatin_sf"/>
</dbReference>
<dbReference type="GO" id="GO:0006952">
    <property type="term" value="P:defense response"/>
    <property type="evidence" value="ECO:0007669"/>
    <property type="project" value="UniProtKB-KW"/>
</dbReference>
<dbReference type="PANTHER" id="PTHR11413">
    <property type="entry name" value="CYSTATIN FAMILY MEMBER"/>
    <property type="match status" value="1"/>
</dbReference>
<keyword evidence="3" id="KW-0964">Secreted</keyword>
<dbReference type="GO" id="GO:0005576">
    <property type="term" value="C:extracellular region"/>
    <property type="evidence" value="ECO:0007669"/>
    <property type="project" value="UniProtKB-SubCell"/>
</dbReference>
<name>A0AA88WA49_9ASTE</name>
<reference evidence="12" key="1">
    <citation type="submission" date="2022-12" db="EMBL/GenBank/DDBJ databases">
        <title>Draft genome assemblies for two species of Escallonia (Escalloniales).</title>
        <authorList>
            <person name="Chanderbali A."/>
            <person name="Dervinis C."/>
            <person name="Anghel I."/>
            <person name="Soltis D."/>
            <person name="Soltis P."/>
            <person name="Zapata F."/>
        </authorList>
    </citation>
    <scope>NUCLEOTIDE SEQUENCE</scope>
    <source>
        <strain evidence="12">UCBG64.0493</strain>
        <tissue evidence="12">Leaf</tissue>
    </source>
</reference>
<sequence length="296" mass="32950">MTTLGGVHDSTSAPENSLEIDSLARFAVDQHNQKENAMLEFTRVVKAEEQVVAGTLHHLTLEAIDARKKKLYEAKIWVKPWMNFKELQEFKHAGDVPPFTAADLGYKEGVAADPAKTLSSNSGLFLRQSSTSWVSLASPALCEEFRPHCEATDQSLEKGQYIWSEVTAAAFHNLKAAMCSTPALAMPDFSKPFFPEKDASGTGIDGHPPGWQSVPVHDPVIQDAAKHAVKTIQQRSNSLFPYELREIIQAKAEVIEESAKFDMHLKVNRGGKEERFKVEVHKNNEGSFHLNRMEPI</sequence>
<dbReference type="CDD" id="cd00042">
    <property type="entry name" value="CY"/>
    <property type="match status" value="1"/>
</dbReference>
<dbReference type="AlphaFoldDB" id="A0AA88WA49"/>
<accession>A0AA88WA49</accession>
<dbReference type="Gene3D" id="3.10.450.10">
    <property type="match status" value="2"/>
</dbReference>
<dbReference type="PROSITE" id="PS00287">
    <property type="entry name" value="CYSTATIN"/>
    <property type="match status" value="1"/>
</dbReference>
<organism evidence="12 13">
    <name type="scientific">Escallonia herrerae</name>
    <dbReference type="NCBI Taxonomy" id="1293975"/>
    <lineage>
        <taxon>Eukaryota</taxon>
        <taxon>Viridiplantae</taxon>
        <taxon>Streptophyta</taxon>
        <taxon>Embryophyta</taxon>
        <taxon>Tracheophyta</taxon>
        <taxon>Spermatophyta</taxon>
        <taxon>Magnoliopsida</taxon>
        <taxon>eudicotyledons</taxon>
        <taxon>Gunneridae</taxon>
        <taxon>Pentapetalae</taxon>
        <taxon>asterids</taxon>
        <taxon>campanulids</taxon>
        <taxon>Escalloniales</taxon>
        <taxon>Escalloniaceae</taxon>
        <taxon>Escallonia</taxon>
    </lineage>
</organism>
<evidence type="ECO:0000256" key="8">
    <source>
        <dbReference type="ARBA" id="ARBA00022821"/>
    </source>
</evidence>
<evidence type="ECO:0000313" key="12">
    <source>
        <dbReference type="EMBL" id="KAK3022713.1"/>
    </source>
</evidence>
<dbReference type="SUPFAM" id="SSF54403">
    <property type="entry name" value="Cystatin/monellin"/>
    <property type="match status" value="2"/>
</dbReference>
<dbReference type="SMART" id="SM00043">
    <property type="entry name" value="CY"/>
    <property type="match status" value="1"/>
</dbReference>
<evidence type="ECO:0000256" key="10">
    <source>
        <dbReference type="RuleBase" id="RU362130"/>
    </source>
</evidence>
<keyword evidence="6" id="KW-0732">Signal</keyword>
<protein>
    <recommendedName>
        <fullName evidence="10">Cysteine proteinase inhibitor</fullName>
    </recommendedName>
</protein>
<dbReference type="PANTHER" id="PTHR11413:SF103">
    <property type="entry name" value="CYSTEINE PROTEINASE INHIBITOR 12"/>
    <property type="match status" value="1"/>
</dbReference>
<proteinExistence type="inferred from homology"/>
<evidence type="ECO:0000256" key="7">
    <source>
        <dbReference type="ARBA" id="ARBA00022737"/>
    </source>
</evidence>
<dbReference type="GO" id="GO:0009409">
    <property type="term" value="P:response to cold"/>
    <property type="evidence" value="ECO:0007669"/>
    <property type="project" value="UniProtKB-ARBA"/>
</dbReference>
<keyword evidence="5 10" id="KW-0789">Thiol protease inhibitor</keyword>
<comment type="caution">
    <text evidence="12">The sequence shown here is derived from an EMBL/GenBank/DDBJ whole genome shotgun (WGS) entry which is preliminary data.</text>
</comment>
<dbReference type="InterPro" id="IPR043502">
    <property type="entry name" value="DNA/RNA_pol_sf"/>
</dbReference>
<comment type="subcellular location">
    <subcellularLocation>
        <location evidence="1">Secreted</location>
    </subcellularLocation>
</comment>
<dbReference type="InterPro" id="IPR018073">
    <property type="entry name" value="Prot_inh_cystat_CS"/>
</dbReference>
<evidence type="ECO:0000313" key="13">
    <source>
        <dbReference type="Proteomes" id="UP001188597"/>
    </source>
</evidence>
<evidence type="ECO:0000259" key="11">
    <source>
        <dbReference type="SMART" id="SM00043"/>
    </source>
</evidence>
<dbReference type="FunFam" id="3.10.450.10:FF:000013">
    <property type="entry name" value="Cysteine proteinase inhibitor"/>
    <property type="match status" value="1"/>
</dbReference>
<dbReference type="SUPFAM" id="SSF56672">
    <property type="entry name" value="DNA/RNA polymerases"/>
    <property type="match status" value="1"/>
</dbReference>
<evidence type="ECO:0000256" key="6">
    <source>
        <dbReference type="ARBA" id="ARBA00022729"/>
    </source>
</evidence>
<keyword evidence="8" id="KW-0611">Plant defense</keyword>
<dbReference type="Proteomes" id="UP001188597">
    <property type="component" value="Unassembled WGS sequence"/>
</dbReference>
<comment type="similarity">
    <text evidence="2 10">Belongs to the cystatin family. Phytocystatin subfamily.</text>
</comment>